<evidence type="ECO:0000259" key="2">
    <source>
        <dbReference type="Pfam" id="PF07565"/>
    </source>
</evidence>
<sequence>MSSEKKVEDEAVLDRGASCVKHVCNEQEVEGHHTVYIGVHVPKSYHRRRRHRRKSSHKERRDRAEHGTEGSKSDADESPPSILKPLVSPAERIRFILGEEDDGPPPPQLFTELDELLSVDGQEMEWKETARWIKFEEKVEKGGERWSKPHVATLSLHSLMELKTCIEEGTIMLDLEASTLPQIVETIIDSQIESGQLKSDQKEKVMYTLLRKHRHQTKKSNLRSLADIGKSVSSASRLFSNQENGSPATAHRNLTSNSLSDFSDKPEKDQLKNKFMKKLPPDAEASNVLVGEVDFLEAPFVAFVRLQQAVMLGSLTEVPVPTRFLFILLGPQR</sequence>
<dbReference type="Gene3D" id="3.40.930.10">
    <property type="entry name" value="Mannitol-specific EII, Chain A"/>
    <property type="match status" value="1"/>
</dbReference>
<evidence type="ECO:0000313" key="3">
    <source>
        <dbReference type="EMBL" id="KAK5879275.1"/>
    </source>
</evidence>
<dbReference type="GO" id="GO:0008510">
    <property type="term" value="F:sodium:bicarbonate symporter activity"/>
    <property type="evidence" value="ECO:0007669"/>
    <property type="project" value="TreeGrafter"/>
</dbReference>
<dbReference type="SUPFAM" id="SSF55804">
    <property type="entry name" value="Phoshotransferase/anion transport protein"/>
    <property type="match status" value="1"/>
</dbReference>
<feature type="compositionally biased region" description="Polar residues" evidence="1">
    <location>
        <begin position="239"/>
        <end position="261"/>
    </location>
</feature>
<dbReference type="InterPro" id="IPR003020">
    <property type="entry name" value="HCO3_transpt_euk"/>
</dbReference>
<dbReference type="Proteomes" id="UP001335648">
    <property type="component" value="Unassembled WGS sequence"/>
</dbReference>
<dbReference type="InterPro" id="IPR013769">
    <property type="entry name" value="Band3_cytoplasmic_dom"/>
</dbReference>
<dbReference type="InterPro" id="IPR016152">
    <property type="entry name" value="PTrfase/Anion_transptr"/>
</dbReference>
<dbReference type="EMBL" id="JAULUE010002065">
    <property type="protein sequence ID" value="KAK5879275.1"/>
    <property type="molecule type" value="Genomic_DNA"/>
</dbReference>
<dbReference type="GO" id="GO:0005452">
    <property type="term" value="F:solute:inorganic anion antiporter activity"/>
    <property type="evidence" value="ECO:0007669"/>
    <property type="project" value="InterPro"/>
</dbReference>
<proteinExistence type="predicted"/>
<feature type="region of interest" description="Disordered" evidence="1">
    <location>
        <begin position="239"/>
        <end position="266"/>
    </location>
</feature>
<reference evidence="3 4" key="1">
    <citation type="journal article" date="2023" name="Mol. Biol. Evol.">
        <title>Genomics of Secondarily Temperate Adaptation in the Only Non-Antarctic Icefish.</title>
        <authorList>
            <person name="Rivera-Colon A.G."/>
            <person name="Rayamajhi N."/>
            <person name="Minhas B.F."/>
            <person name="Madrigal G."/>
            <person name="Bilyk K.T."/>
            <person name="Yoon V."/>
            <person name="Hune M."/>
            <person name="Gregory S."/>
            <person name="Cheng C.H.C."/>
            <person name="Catchen J.M."/>
        </authorList>
    </citation>
    <scope>NUCLEOTIDE SEQUENCE [LARGE SCALE GENOMIC DNA]</scope>
    <source>
        <strain evidence="3">JC2023a</strain>
    </source>
</reference>
<dbReference type="AlphaFoldDB" id="A0AAN8B639"/>
<name>A0AAN8B639_9TELE</name>
<dbReference type="GO" id="GO:0016323">
    <property type="term" value="C:basolateral plasma membrane"/>
    <property type="evidence" value="ECO:0007669"/>
    <property type="project" value="TreeGrafter"/>
</dbReference>
<dbReference type="GO" id="GO:0051453">
    <property type="term" value="P:regulation of intracellular pH"/>
    <property type="evidence" value="ECO:0007669"/>
    <property type="project" value="TreeGrafter"/>
</dbReference>
<dbReference type="PANTHER" id="PTHR11453:SF10">
    <property type="entry name" value="ELECTROGENIC SODIUM BICARBONATE COTRANSPORTER 1"/>
    <property type="match status" value="1"/>
</dbReference>
<accession>A0AAN8B639</accession>
<feature type="compositionally biased region" description="Basic residues" evidence="1">
    <location>
        <begin position="43"/>
        <end position="58"/>
    </location>
</feature>
<evidence type="ECO:0000313" key="4">
    <source>
        <dbReference type="Proteomes" id="UP001335648"/>
    </source>
</evidence>
<gene>
    <name evidence="3" type="ORF">CesoFtcFv8_024594</name>
</gene>
<feature type="compositionally biased region" description="Basic and acidic residues" evidence="1">
    <location>
        <begin position="59"/>
        <end position="75"/>
    </location>
</feature>
<protein>
    <recommendedName>
        <fullName evidence="2">Band 3 cytoplasmic domain-containing protein</fullName>
    </recommendedName>
</protein>
<feature type="region of interest" description="Disordered" evidence="1">
    <location>
        <begin position="31"/>
        <end position="84"/>
    </location>
</feature>
<keyword evidence="4" id="KW-1185">Reference proteome</keyword>
<dbReference type="PANTHER" id="PTHR11453">
    <property type="entry name" value="ANION EXCHANGE PROTEIN"/>
    <property type="match status" value="1"/>
</dbReference>
<feature type="domain" description="Band 3 cytoplasmic" evidence="2">
    <location>
        <begin position="108"/>
        <end position="332"/>
    </location>
</feature>
<evidence type="ECO:0000256" key="1">
    <source>
        <dbReference type="SAM" id="MobiDB-lite"/>
    </source>
</evidence>
<dbReference type="Pfam" id="PF07565">
    <property type="entry name" value="Band_3_cyto"/>
    <property type="match status" value="1"/>
</dbReference>
<dbReference type="GO" id="GO:0008509">
    <property type="term" value="F:monoatomic anion transmembrane transporter activity"/>
    <property type="evidence" value="ECO:0007669"/>
    <property type="project" value="InterPro"/>
</dbReference>
<comment type="caution">
    <text evidence="3">The sequence shown here is derived from an EMBL/GenBank/DDBJ whole genome shotgun (WGS) entry which is preliminary data.</text>
</comment>
<organism evidence="3 4">
    <name type="scientific">Champsocephalus esox</name>
    <name type="common">pike icefish</name>
    <dbReference type="NCBI Taxonomy" id="159716"/>
    <lineage>
        <taxon>Eukaryota</taxon>
        <taxon>Metazoa</taxon>
        <taxon>Chordata</taxon>
        <taxon>Craniata</taxon>
        <taxon>Vertebrata</taxon>
        <taxon>Euteleostomi</taxon>
        <taxon>Actinopterygii</taxon>
        <taxon>Neopterygii</taxon>
        <taxon>Teleostei</taxon>
        <taxon>Neoteleostei</taxon>
        <taxon>Acanthomorphata</taxon>
        <taxon>Eupercaria</taxon>
        <taxon>Perciformes</taxon>
        <taxon>Notothenioidei</taxon>
        <taxon>Channichthyidae</taxon>
        <taxon>Champsocephalus</taxon>
    </lineage>
</organism>